<dbReference type="InterPro" id="IPR013087">
    <property type="entry name" value="Znf_C2H2_type"/>
</dbReference>
<evidence type="ECO:0000256" key="1">
    <source>
        <dbReference type="PROSITE-ProRule" id="PRU00042"/>
    </source>
</evidence>
<dbReference type="Proteomes" id="UP000507470">
    <property type="component" value="Unassembled WGS sequence"/>
</dbReference>
<accession>A0A6J8ABA7</accession>
<dbReference type="GO" id="GO:0008270">
    <property type="term" value="F:zinc ion binding"/>
    <property type="evidence" value="ECO:0007669"/>
    <property type="project" value="UniProtKB-KW"/>
</dbReference>
<feature type="region of interest" description="Disordered" evidence="2">
    <location>
        <begin position="229"/>
        <end position="248"/>
    </location>
</feature>
<keyword evidence="1" id="KW-0479">Metal-binding</keyword>
<dbReference type="OrthoDB" id="10501775at2759"/>
<evidence type="ECO:0000313" key="4">
    <source>
        <dbReference type="EMBL" id="CAC5364720.1"/>
    </source>
</evidence>
<keyword evidence="5" id="KW-1185">Reference proteome</keyword>
<name>A0A6J8ABA7_MYTCO</name>
<reference evidence="4 5" key="1">
    <citation type="submission" date="2020-06" db="EMBL/GenBank/DDBJ databases">
        <authorList>
            <person name="Li R."/>
            <person name="Bekaert M."/>
        </authorList>
    </citation>
    <scope>NUCLEOTIDE SEQUENCE [LARGE SCALE GENOMIC DNA]</scope>
    <source>
        <strain evidence="5">wild</strain>
    </source>
</reference>
<proteinExistence type="predicted"/>
<dbReference type="EMBL" id="CACVKT020001055">
    <property type="protein sequence ID" value="CAC5364720.1"/>
    <property type="molecule type" value="Genomic_DNA"/>
</dbReference>
<dbReference type="Gene3D" id="3.30.160.60">
    <property type="entry name" value="Classic Zinc Finger"/>
    <property type="match status" value="1"/>
</dbReference>
<keyword evidence="1" id="KW-0862">Zinc</keyword>
<organism evidence="4 5">
    <name type="scientific">Mytilus coruscus</name>
    <name type="common">Sea mussel</name>
    <dbReference type="NCBI Taxonomy" id="42192"/>
    <lineage>
        <taxon>Eukaryota</taxon>
        <taxon>Metazoa</taxon>
        <taxon>Spiralia</taxon>
        <taxon>Lophotrochozoa</taxon>
        <taxon>Mollusca</taxon>
        <taxon>Bivalvia</taxon>
        <taxon>Autobranchia</taxon>
        <taxon>Pteriomorphia</taxon>
        <taxon>Mytilida</taxon>
        <taxon>Mytiloidea</taxon>
        <taxon>Mytilidae</taxon>
        <taxon>Mytilinae</taxon>
        <taxon>Mytilus</taxon>
    </lineage>
</organism>
<feature type="compositionally biased region" description="Low complexity" evidence="2">
    <location>
        <begin position="234"/>
        <end position="244"/>
    </location>
</feature>
<feature type="domain" description="C2H2-type" evidence="3">
    <location>
        <begin position="50"/>
        <end position="80"/>
    </location>
</feature>
<evidence type="ECO:0000313" key="5">
    <source>
        <dbReference type="Proteomes" id="UP000507470"/>
    </source>
</evidence>
<keyword evidence="1" id="KW-0863">Zinc-finger</keyword>
<gene>
    <name evidence="4" type="ORF">MCOR_5670</name>
</gene>
<evidence type="ECO:0000259" key="3">
    <source>
        <dbReference type="PROSITE" id="PS50157"/>
    </source>
</evidence>
<protein>
    <recommendedName>
        <fullName evidence="3">C2H2-type domain-containing protein</fullName>
    </recommendedName>
</protein>
<sequence>MSTYNHDINKAVRRSTVCLRCPEETPYQGPRYRVVTHILMNHVEITLVPFYCLLCGYKTTKESQLKAHINFHRKHCEQKAEAIAAQTFEGDTFYFRKSENPYQPKKPDKDFRLMGNSTKGTLREPISCSSGDSTSSLELTTIKTYVPTYGPPDSDAELASSESSSVLPPISLTIEVGKVQDQLRNLTNLMTTMSSQVQGLRSVVRQQGEEIRALKADCRCQGSFTRFGRRKPYSRSSSRSQRPQTPMKKNFHLGLGASIGDIQVPAPTCADDIAVLANSAADAQGILDIKMDEIDTSPYRKIIQQGNLLQLIMDCTSKDINCYSTVYENIETLARNMYY</sequence>
<dbReference type="PROSITE" id="PS50157">
    <property type="entry name" value="ZINC_FINGER_C2H2_2"/>
    <property type="match status" value="1"/>
</dbReference>
<dbReference type="AlphaFoldDB" id="A0A6J8ABA7"/>
<evidence type="ECO:0000256" key="2">
    <source>
        <dbReference type="SAM" id="MobiDB-lite"/>
    </source>
</evidence>